<dbReference type="AlphaFoldDB" id="A0A8R1IRW0"/>
<proteinExistence type="predicted"/>
<reference evidence="2" key="1">
    <citation type="submission" date="2010-08" db="EMBL/GenBank/DDBJ databases">
        <authorList>
            <consortium name="Caenorhabditis japonica Sequencing Consortium"/>
            <person name="Wilson R.K."/>
        </authorList>
    </citation>
    <scope>NUCLEOTIDE SEQUENCE [LARGE SCALE GENOMIC DNA]</scope>
    <source>
        <strain evidence="2">DF5081</strain>
    </source>
</reference>
<organism evidence="1 2">
    <name type="scientific">Caenorhabditis japonica</name>
    <dbReference type="NCBI Taxonomy" id="281687"/>
    <lineage>
        <taxon>Eukaryota</taxon>
        <taxon>Metazoa</taxon>
        <taxon>Ecdysozoa</taxon>
        <taxon>Nematoda</taxon>
        <taxon>Chromadorea</taxon>
        <taxon>Rhabditida</taxon>
        <taxon>Rhabditina</taxon>
        <taxon>Rhabditomorpha</taxon>
        <taxon>Rhabditoidea</taxon>
        <taxon>Rhabditidae</taxon>
        <taxon>Peloderinae</taxon>
        <taxon>Caenorhabditis</taxon>
    </lineage>
</organism>
<sequence>MDAICMHGLVRLDIVISGAQLKSNRRASRQLSKNSLFLITGGCETWWSLLSIAYYRQVTSLRDQSFSTSISPQWDDDPLCAGDSIV</sequence>
<dbReference type="Proteomes" id="UP000005237">
    <property type="component" value="Unassembled WGS sequence"/>
</dbReference>
<reference evidence="1" key="2">
    <citation type="submission" date="2022-06" db="UniProtKB">
        <authorList>
            <consortium name="EnsemblMetazoa"/>
        </authorList>
    </citation>
    <scope>IDENTIFICATION</scope>
    <source>
        <strain evidence="1">DF5081</strain>
    </source>
</reference>
<protein>
    <submittedName>
        <fullName evidence="1">Uncharacterized protein</fullName>
    </submittedName>
</protein>
<evidence type="ECO:0000313" key="2">
    <source>
        <dbReference type="Proteomes" id="UP000005237"/>
    </source>
</evidence>
<name>A0A8R1IRW0_CAEJA</name>
<dbReference type="EnsemblMetazoa" id="CJA39599.1">
    <property type="protein sequence ID" value="CJA39599.1"/>
    <property type="gene ID" value="WBGene00215446"/>
</dbReference>
<keyword evidence="2" id="KW-1185">Reference proteome</keyword>
<accession>A0A8R1IRW0</accession>
<evidence type="ECO:0000313" key="1">
    <source>
        <dbReference type="EnsemblMetazoa" id="CJA39599.1"/>
    </source>
</evidence>